<dbReference type="InterPro" id="IPR021250">
    <property type="entry name" value="DUF2789"/>
</dbReference>
<gene>
    <name evidence="1" type="ORF">EDC91_104119</name>
</gene>
<organism evidence="1 2">
    <name type="scientific">Shewanella fodinae</name>
    <dbReference type="NCBI Taxonomy" id="552357"/>
    <lineage>
        <taxon>Bacteria</taxon>
        <taxon>Pseudomonadati</taxon>
        <taxon>Pseudomonadota</taxon>
        <taxon>Gammaproteobacteria</taxon>
        <taxon>Alteromonadales</taxon>
        <taxon>Shewanellaceae</taxon>
        <taxon>Shewanella</taxon>
    </lineage>
</organism>
<dbReference type="EMBL" id="SLWF01000004">
    <property type="protein sequence ID" value="TCN87985.1"/>
    <property type="molecule type" value="Genomic_DNA"/>
</dbReference>
<evidence type="ECO:0000313" key="1">
    <source>
        <dbReference type="EMBL" id="TCN87985.1"/>
    </source>
</evidence>
<dbReference type="OrthoDB" id="5828847at2"/>
<name>A0A4R2FMD0_9GAMM</name>
<reference evidence="1 2" key="1">
    <citation type="submission" date="2019-03" db="EMBL/GenBank/DDBJ databases">
        <title>Freshwater and sediment microbial communities from various areas in North America, analyzing microbe dynamics in response to fracking.</title>
        <authorList>
            <person name="Lamendella R."/>
        </authorList>
    </citation>
    <scope>NUCLEOTIDE SEQUENCE [LARGE SCALE GENOMIC DNA]</scope>
    <source>
        <strain evidence="1 2">74A</strain>
    </source>
</reference>
<dbReference type="AlphaFoldDB" id="A0A4R2FMD0"/>
<protein>
    <submittedName>
        <fullName evidence="1">Uncharacterized protein DUF2789</fullName>
    </submittedName>
</protein>
<dbReference type="Pfam" id="PF10982">
    <property type="entry name" value="DUF2789"/>
    <property type="match status" value="1"/>
</dbReference>
<dbReference type="InterPro" id="IPR038086">
    <property type="entry name" value="DUF2789_sf"/>
</dbReference>
<proteinExistence type="predicted"/>
<evidence type="ECO:0000313" key="2">
    <source>
        <dbReference type="Proteomes" id="UP000294832"/>
    </source>
</evidence>
<dbReference type="RefSeq" id="WP_133038093.1">
    <property type="nucleotide sequence ID" value="NZ_SLWF01000004.1"/>
</dbReference>
<comment type="caution">
    <text evidence="1">The sequence shown here is derived from an EMBL/GenBank/DDBJ whole genome shotgun (WGS) entry which is preliminary data.</text>
</comment>
<dbReference type="Gene3D" id="1.10.10.1130">
    <property type="entry name" value="Uncharacterised protein PF10982, DUF2789"/>
    <property type="match status" value="1"/>
</dbReference>
<dbReference type="Proteomes" id="UP000294832">
    <property type="component" value="Unassembled WGS sequence"/>
</dbReference>
<sequence length="76" mass="8822">MDTSQNNMVTLFQQLGLESSESAIKDFCKRHYLPKEVLLEEAPFWTPAQRAFLKESLNADAQWAEVIDHLDISLRR</sequence>
<keyword evidence="2" id="KW-1185">Reference proteome</keyword>
<accession>A0A4R2FMD0</accession>